<protein>
    <submittedName>
        <fullName evidence="1">Uncharacterized protein</fullName>
    </submittedName>
</protein>
<evidence type="ECO:0000313" key="1">
    <source>
        <dbReference type="EMBL" id="KAL3853864.1"/>
    </source>
</evidence>
<reference evidence="1 2" key="1">
    <citation type="submission" date="2024-11" db="EMBL/GenBank/DDBJ databases">
        <title>Chromosome-level genome assembly of the freshwater bivalve Anodonta woodiana.</title>
        <authorList>
            <person name="Chen X."/>
        </authorList>
    </citation>
    <scope>NUCLEOTIDE SEQUENCE [LARGE SCALE GENOMIC DNA]</scope>
    <source>
        <strain evidence="1">MN2024</strain>
        <tissue evidence="1">Gills</tissue>
    </source>
</reference>
<sequence>WGKLLRINVGELERDCRADLILHAAATFERTASDPCSCSHGASAEISTSLPATNTPTLTIEHVTDQTLSGLQVCRKTSTIITIAHNITVSHPGASICMMGDHNSSEALVLICCNANSTASWTKGENLHKHAFPLLNTAVIVTLRAPQACISST</sequence>
<dbReference type="AlphaFoldDB" id="A0ABD3UWN2"/>
<proteinExistence type="predicted"/>
<organism evidence="1 2">
    <name type="scientific">Sinanodonta woodiana</name>
    <name type="common">Chinese pond mussel</name>
    <name type="synonym">Anodonta woodiana</name>
    <dbReference type="NCBI Taxonomy" id="1069815"/>
    <lineage>
        <taxon>Eukaryota</taxon>
        <taxon>Metazoa</taxon>
        <taxon>Spiralia</taxon>
        <taxon>Lophotrochozoa</taxon>
        <taxon>Mollusca</taxon>
        <taxon>Bivalvia</taxon>
        <taxon>Autobranchia</taxon>
        <taxon>Heteroconchia</taxon>
        <taxon>Palaeoheterodonta</taxon>
        <taxon>Unionida</taxon>
        <taxon>Unionoidea</taxon>
        <taxon>Unionidae</taxon>
        <taxon>Unioninae</taxon>
        <taxon>Sinanodonta</taxon>
    </lineage>
</organism>
<gene>
    <name evidence="1" type="ORF">ACJMK2_013163</name>
</gene>
<feature type="non-terminal residue" evidence="1">
    <location>
        <position position="1"/>
    </location>
</feature>
<dbReference type="Proteomes" id="UP001634394">
    <property type="component" value="Unassembled WGS sequence"/>
</dbReference>
<keyword evidence="2" id="KW-1185">Reference proteome</keyword>
<dbReference type="EMBL" id="JBJQND010000014">
    <property type="protein sequence ID" value="KAL3853864.1"/>
    <property type="molecule type" value="Genomic_DNA"/>
</dbReference>
<comment type="caution">
    <text evidence="1">The sequence shown here is derived from an EMBL/GenBank/DDBJ whole genome shotgun (WGS) entry which is preliminary data.</text>
</comment>
<evidence type="ECO:0000313" key="2">
    <source>
        <dbReference type="Proteomes" id="UP001634394"/>
    </source>
</evidence>
<name>A0ABD3UWN2_SINWO</name>
<accession>A0ABD3UWN2</accession>